<accession>A0A329RK98</accession>
<evidence type="ECO:0000313" key="3">
    <source>
        <dbReference type="EMBL" id="RAW25165.1"/>
    </source>
</evidence>
<feature type="region of interest" description="Disordered" evidence="1">
    <location>
        <begin position="248"/>
        <end position="291"/>
    </location>
</feature>
<dbReference type="OrthoDB" id="125583at2759"/>
<organism evidence="3 4">
    <name type="scientific">Phytophthora cactorum</name>
    <dbReference type="NCBI Taxonomy" id="29920"/>
    <lineage>
        <taxon>Eukaryota</taxon>
        <taxon>Sar</taxon>
        <taxon>Stramenopiles</taxon>
        <taxon>Oomycota</taxon>
        <taxon>Peronosporomycetes</taxon>
        <taxon>Peronosporales</taxon>
        <taxon>Peronosporaceae</taxon>
        <taxon>Phytophthora</taxon>
    </lineage>
</organism>
<keyword evidence="2" id="KW-0472">Membrane</keyword>
<feature type="transmembrane region" description="Helical" evidence="2">
    <location>
        <begin position="105"/>
        <end position="126"/>
    </location>
</feature>
<feature type="compositionally biased region" description="Basic and acidic residues" evidence="1">
    <location>
        <begin position="263"/>
        <end position="284"/>
    </location>
</feature>
<evidence type="ECO:0000256" key="1">
    <source>
        <dbReference type="SAM" id="MobiDB-lite"/>
    </source>
</evidence>
<protein>
    <submittedName>
        <fullName evidence="3">Uncharacterized protein</fullName>
    </submittedName>
</protein>
<keyword evidence="2" id="KW-0812">Transmembrane</keyword>
<reference evidence="3 4" key="1">
    <citation type="submission" date="2018-01" db="EMBL/GenBank/DDBJ databases">
        <title>Draft genome of the strawberry crown rot pathogen Phytophthora cactorum.</title>
        <authorList>
            <person name="Armitage A.D."/>
            <person name="Lysoe E."/>
            <person name="Nellist C.F."/>
            <person name="Harrison R.J."/>
            <person name="Brurberg M.B."/>
        </authorList>
    </citation>
    <scope>NUCLEOTIDE SEQUENCE [LARGE SCALE GENOMIC DNA]</scope>
    <source>
        <strain evidence="3 4">10300</strain>
    </source>
</reference>
<dbReference type="VEuPathDB" id="FungiDB:PC110_g18423"/>
<evidence type="ECO:0000313" key="4">
    <source>
        <dbReference type="Proteomes" id="UP000251314"/>
    </source>
</evidence>
<name>A0A329RK98_9STRA</name>
<keyword evidence="4" id="KW-1185">Reference proteome</keyword>
<dbReference type="EMBL" id="MJFZ01000786">
    <property type="protein sequence ID" value="RAW25165.1"/>
    <property type="molecule type" value="Genomic_DNA"/>
</dbReference>
<evidence type="ECO:0000256" key="2">
    <source>
        <dbReference type="SAM" id="Phobius"/>
    </source>
</evidence>
<sequence length="360" mass="41060">MALDECVDTLMFLQAVAEMEYSKKITDVGQMRYDGADAELKKLAREISPYAYRLIEQQYWSSKDRKTHYEVEELHPSLFVLTGDDPTSAYHVDTSVRDVSKPFCVTLILLLLFIYVHLAISLLVRIMRTMLLACRHVMYWRLIKGKTAIPIRYIAPRWQLSCKLNQPAAEEDVPVQACSWTWKSIADILSRNGTHVFGEMMTALQKFEEAIMVGVASFVGRKETWNNSLSQLCSLTFTSDNTDAAGADAADAVTRVSPTSKVNCEHPDESSDKHPDETSDEHPRRSVQQSRWNPKYLKSQSLWCWILRVYLKAQKLETRTECVPNKANLVKENLVKESKAPRSTNIPAVPRSHLDLLSYP</sequence>
<keyword evidence="2" id="KW-1133">Transmembrane helix</keyword>
<gene>
    <name evidence="3" type="ORF">PC110_g18423</name>
</gene>
<comment type="caution">
    <text evidence="3">The sequence shown here is derived from an EMBL/GenBank/DDBJ whole genome shotgun (WGS) entry which is preliminary data.</text>
</comment>
<proteinExistence type="predicted"/>
<dbReference type="Proteomes" id="UP000251314">
    <property type="component" value="Unassembled WGS sequence"/>
</dbReference>
<dbReference type="AlphaFoldDB" id="A0A329RK98"/>